<keyword evidence="2" id="KW-0698">rRNA processing</keyword>
<gene>
    <name evidence="6" type="ORF">A3C95_01955</name>
</gene>
<dbReference type="NCBIfam" id="TIGR00006">
    <property type="entry name" value="16S rRNA (cytosine(1402)-N(4))-methyltransferase RsmH"/>
    <property type="match status" value="1"/>
</dbReference>
<dbReference type="InterPro" id="IPR002903">
    <property type="entry name" value="RsmH"/>
</dbReference>
<keyword evidence="3 6" id="KW-0489">Methyltransferase</keyword>
<evidence type="ECO:0000256" key="2">
    <source>
        <dbReference type="ARBA" id="ARBA00022552"/>
    </source>
</evidence>
<dbReference type="Proteomes" id="UP000177107">
    <property type="component" value="Unassembled WGS sequence"/>
</dbReference>
<name>A0A1F6E466_9BACT</name>
<dbReference type="SUPFAM" id="SSF53335">
    <property type="entry name" value="S-adenosyl-L-methionine-dependent methyltransferases"/>
    <property type="match status" value="1"/>
</dbReference>
<dbReference type="GO" id="GO:0005737">
    <property type="term" value="C:cytoplasm"/>
    <property type="evidence" value="ECO:0007669"/>
    <property type="project" value="TreeGrafter"/>
</dbReference>
<dbReference type="InterPro" id="IPR029063">
    <property type="entry name" value="SAM-dependent_MTases_sf"/>
</dbReference>
<keyword evidence="4 6" id="KW-0808">Transferase</keyword>
<sequence length="230" mass="25554">DNFRNLVRILDRLHIGAIDKALFDLGWSAYQLASGRGFSFGNDEPLLMTYGEDGIRAADIVNTARERELADLLYAYGEERFSRQIARAIVAKRARSRILTTKDLVDAVSQGTPSWYGRRKIHPATKTFQALRIAVNDELDALREGLATAIARLAPRGRIAVITFHSIEDRIVKSAFREASYAGHGLASKKPVTAGEAELLRNRRARSAKLRVFEKNGTRLASSVPAITYV</sequence>
<comment type="similarity">
    <text evidence="1">Belongs to the methyltransferase superfamily. RsmH family.</text>
</comment>
<evidence type="ECO:0000256" key="4">
    <source>
        <dbReference type="ARBA" id="ARBA00022679"/>
    </source>
</evidence>
<dbReference type="SUPFAM" id="SSF81799">
    <property type="entry name" value="Putative methyltransferase TM0872, insert domain"/>
    <property type="match status" value="1"/>
</dbReference>
<proteinExistence type="inferred from homology"/>
<keyword evidence="5" id="KW-0949">S-adenosyl-L-methionine</keyword>
<evidence type="ECO:0000313" key="6">
    <source>
        <dbReference type="EMBL" id="OGG68448.1"/>
    </source>
</evidence>
<dbReference type="Pfam" id="PF01795">
    <property type="entry name" value="Methyltransf_5"/>
    <property type="match status" value="1"/>
</dbReference>
<dbReference type="AlphaFoldDB" id="A0A1F6E466"/>
<comment type="caution">
    <text evidence="6">The sequence shown here is derived from an EMBL/GenBank/DDBJ whole genome shotgun (WGS) entry which is preliminary data.</text>
</comment>
<evidence type="ECO:0000256" key="5">
    <source>
        <dbReference type="ARBA" id="ARBA00022691"/>
    </source>
</evidence>
<dbReference type="STRING" id="1798499.A3C95_01955"/>
<evidence type="ECO:0000256" key="3">
    <source>
        <dbReference type="ARBA" id="ARBA00022603"/>
    </source>
</evidence>
<evidence type="ECO:0000313" key="7">
    <source>
        <dbReference type="Proteomes" id="UP000177107"/>
    </source>
</evidence>
<evidence type="ECO:0000256" key="1">
    <source>
        <dbReference type="ARBA" id="ARBA00010396"/>
    </source>
</evidence>
<protein>
    <submittedName>
        <fullName evidence="6">16S rRNA (Cytosine(1402)-N(4))-methyltransferase</fullName>
    </submittedName>
</protein>
<dbReference type="Gene3D" id="1.10.150.170">
    <property type="entry name" value="Putative methyltransferase TM0872, insert domain"/>
    <property type="match status" value="1"/>
</dbReference>
<reference evidence="6 7" key="1">
    <citation type="journal article" date="2016" name="Nat. Commun.">
        <title>Thousands of microbial genomes shed light on interconnected biogeochemical processes in an aquifer system.</title>
        <authorList>
            <person name="Anantharaman K."/>
            <person name="Brown C.T."/>
            <person name="Hug L.A."/>
            <person name="Sharon I."/>
            <person name="Castelle C.J."/>
            <person name="Probst A.J."/>
            <person name="Thomas B.C."/>
            <person name="Singh A."/>
            <person name="Wilkins M.J."/>
            <person name="Karaoz U."/>
            <person name="Brodie E.L."/>
            <person name="Williams K.H."/>
            <person name="Hubbard S.S."/>
            <person name="Banfield J.F."/>
        </authorList>
    </citation>
    <scope>NUCLEOTIDE SEQUENCE [LARGE SCALE GENOMIC DNA]</scope>
</reference>
<dbReference type="EMBL" id="MFLM01000008">
    <property type="protein sequence ID" value="OGG68448.1"/>
    <property type="molecule type" value="Genomic_DNA"/>
</dbReference>
<organism evidence="6 7">
    <name type="scientific">Candidatus Kaiserbacteria bacterium RIFCSPHIGHO2_02_FULL_56_30</name>
    <dbReference type="NCBI Taxonomy" id="1798499"/>
    <lineage>
        <taxon>Bacteria</taxon>
        <taxon>Candidatus Kaiseribacteriota</taxon>
    </lineage>
</organism>
<dbReference type="PANTHER" id="PTHR11265:SF0">
    <property type="entry name" value="12S RRNA N4-METHYLCYTIDINE METHYLTRANSFERASE"/>
    <property type="match status" value="1"/>
</dbReference>
<dbReference type="GO" id="GO:0071424">
    <property type="term" value="F:rRNA (cytosine-N4-)-methyltransferase activity"/>
    <property type="evidence" value="ECO:0007669"/>
    <property type="project" value="TreeGrafter"/>
</dbReference>
<dbReference type="GO" id="GO:0070475">
    <property type="term" value="P:rRNA base methylation"/>
    <property type="evidence" value="ECO:0007669"/>
    <property type="project" value="TreeGrafter"/>
</dbReference>
<feature type="non-terminal residue" evidence="6">
    <location>
        <position position="1"/>
    </location>
</feature>
<dbReference type="Gene3D" id="3.40.50.150">
    <property type="entry name" value="Vaccinia Virus protein VP39"/>
    <property type="match status" value="1"/>
</dbReference>
<dbReference type="PANTHER" id="PTHR11265">
    <property type="entry name" value="S-ADENOSYL-METHYLTRANSFERASE MRAW"/>
    <property type="match status" value="1"/>
</dbReference>
<dbReference type="InterPro" id="IPR023397">
    <property type="entry name" value="SAM-dep_MeTrfase_MraW_recog"/>
</dbReference>
<accession>A0A1F6E466</accession>